<evidence type="ECO:0000313" key="2">
    <source>
        <dbReference type="Proteomes" id="UP000246996"/>
    </source>
</evidence>
<gene>
    <name evidence="1" type="ORF">C1N76_04480</name>
</gene>
<dbReference type="RefSeq" id="WP_055357820.1">
    <property type="nucleotide sequence ID" value="NZ_CP027303.2"/>
</dbReference>
<dbReference type="Proteomes" id="UP000246996">
    <property type="component" value="Chromosome"/>
</dbReference>
<dbReference type="GeneID" id="94901322"/>
<name>A0A2Z3N4I0_GEOTH</name>
<dbReference type="EMBL" id="CP027303">
    <property type="protein sequence ID" value="AWO73900.1"/>
    <property type="molecule type" value="Genomic_DNA"/>
</dbReference>
<organism evidence="1 2">
    <name type="scientific">Geobacillus thermoleovorans</name>
    <name type="common">Bacillus thermoleovorans</name>
    <dbReference type="NCBI Taxonomy" id="33941"/>
    <lineage>
        <taxon>Bacteria</taxon>
        <taxon>Bacillati</taxon>
        <taxon>Bacillota</taxon>
        <taxon>Bacilli</taxon>
        <taxon>Bacillales</taxon>
        <taxon>Anoxybacillaceae</taxon>
        <taxon>Geobacillus</taxon>
        <taxon>Geobacillus thermoleovorans group</taxon>
    </lineage>
</organism>
<proteinExistence type="predicted"/>
<dbReference type="AlphaFoldDB" id="A0A2Z3N4I0"/>
<reference evidence="2" key="1">
    <citation type="submission" date="2018-02" db="EMBL/GenBank/DDBJ databases">
        <title>The complete genome of bacterial strain SGAirxxxx.</title>
        <authorList>
            <person name="Schuster S.C."/>
        </authorList>
    </citation>
    <scope>NUCLEOTIDE SEQUENCE [LARGE SCALE GENOMIC DNA]</scope>
    <source>
        <strain evidence="2">SGAir0734</strain>
    </source>
</reference>
<accession>A0A2Z3N4I0</accession>
<evidence type="ECO:0000313" key="1">
    <source>
        <dbReference type="EMBL" id="AWO73900.1"/>
    </source>
</evidence>
<sequence>MNKLPWNKTIPRQMAIDDFSGEGVKCPYCGQYKQLLVSIVLAEGMDYICEECRKHETLADLFRPPSQKEFAKRIKSALEETK</sequence>
<protein>
    <submittedName>
        <fullName evidence="1">Uncharacterized protein</fullName>
    </submittedName>
</protein>